<dbReference type="Proteomes" id="UP001235840">
    <property type="component" value="Unassembled WGS sequence"/>
</dbReference>
<dbReference type="Gene3D" id="1.10.10.10">
    <property type="entry name" value="Winged helix-like DNA-binding domain superfamily/Winged helix DNA-binding domain"/>
    <property type="match status" value="1"/>
</dbReference>
<evidence type="ECO:0000256" key="1">
    <source>
        <dbReference type="ARBA" id="ARBA00023015"/>
    </source>
</evidence>
<dbReference type="PANTHER" id="PTHR33154:SF18">
    <property type="entry name" value="ARSENICAL RESISTANCE OPERON REPRESSOR"/>
    <property type="match status" value="1"/>
</dbReference>
<keyword evidence="6" id="KW-1185">Reference proteome</keyword>
<dbReference type="PANTHER" id="PTHR33154">
    <property type="entry name" value="TRANSCRIPTIONAL REGULATOR, ARSR FAMILY"/>
    <property type="match status" value="1"/>
</dbReference>
<dbReference type="SUPFAM" id="SSF46785">
    <property type="entry name" value="Winged helix' DNA-binding domain"/>
    <property type="match status" value="1"/>
</dbReference>
<comment type="caution">
    <text evidence="5">The sequence shown here is derived from an EMBL/GenBank/DDBJ whole genome shotgun (WGS) entry which is preliminary data.</text>
</comment>
<gene>
    <name evidence="5" type="ORF">J2S11_003328</name>
</gene>
<dbReference type="PRINTS" id="PR00778">
    <property type="entry name" value="HTHARSR"/>
</dbReference>
<evidence type="ECO:0000313" key="6">
    <source>
        <dbReference type="Proteomes" id="UP001235840"/>
    </source>
</evidence>
<dbReference type="PROSITE" id="PS50987">
    <property type="entry name" value="HTH_ARSR_2"/>
    <property type="match status" value="1"/>
</dbReference>
<dbReference type="RefSeq" id="WP_307396292.1">
    <property type="nucleotide sequence ID" value="NZ_BAAADK010000002.1"/>
</dbReference>
<dbReference type="SMART" id="SM00418">
    <property type="entry name" value="HTH_ARSR"/>
    <property type="match status" value="1"/>
</dbReference>
<sequence length="348" mass="40755">MEVLQATSRKRESYRVRIKYSLLWECALGIAAVTNANLIQTLEKSEEYWTKKRKSFPESLVENLRYVQEKNTWKALLQLLHQKDFIDLDSFFTYIEALSEEEFIFQSIPFLGFSYQDLRKRAANGEEEAILKLKEHTRDNPYVPGYIEFICTEKTERVKQHLIRVMSTWYEVIIKPEADQLSEILKRDYDSKLKKVETMGSEKFVEWATSGITYIPEPSVHDVLLIPQYVYRPWNIEADIEGAKVFYYPVANESINPTDSYVPDFFLTQKLKALGDEVRLKILKILSDQDYTLQDLTSMLELGKSTTHHHLKLLRSARLVEIRDSKYGLKKNTLETLPIELNEFINGT</sequence>
<dbReference type="EMBL" id="JAUSTY010000015">
    <property type="protein sequence ID" value="MDQ0167403.1"/>
    <property type="molecule type" value="Genomic_DNA"/>
</dbReference>
<name>A0ABT9W2D5_9BACI</name>
<dbReference type="CDD" id="cd00090">
    <property type="entry name" value="HTH_ARSR"/>
    <property type="match status" value="1"/>
</dbReference>
<dbReference type="InterPro" id="IPR051081">
    <property type="entry name" value="HTH_MetalResp_TranReg"/>
</dbReference>
<dbReference type="InterPro" id="IPR011991">
    <property type="entry name" value="ArsR-like_HTH"/>
</dbReference>
<evidence type="ECO:0000256" key="3">
    <source>
        <dbReference type="ARBA" id="ARBA00023163"/>
    </source>
</evidence>
<protein>
    <submittedName>
        <fullName evidence="5">Transcription initiation factor IIE alpha subunit</fullName>
    </submittedName>
</protein>
<evidence type="ECO:0000259" key="4">
    <source>
        <dbReference type="PROSITE" id="PS50987"/>
    </source>
</evidence>
<reference evidence="5 6" key="1">
    <citation type="submission" date="2023-07" db="EMBL/GenBank/DDBJ databases">
        <title>Genomic Encyclopedia of Type Strains, Phase IV (KMG-IV): sequencing the most valuable type-strain genomes for metagenomic binning, comparative biology and taxonomic classification.</title>
        <authorList>
            <person name="Goeker M."/>
        </authorList>
    </citation>
    <scope>NUCLEOTIDE SEQUENCE [LARGE SCALE GENOMIC DNA]</scope>
    <source>
        <strain evidence="5 6">DSM 12751</strain>
    </source>
</reference>
<keyword evidence="3" id="KW-0804">Transcription</keyword>
<organism evidence="5 6">
    <name type="scientific">Caldalkalibacillus horti</name>
    <dbReference type="NCBI Taxonomy" id="77523"/>
    <lineage>
        <taxon>Bacteria</taxon>
        <taxon>Bacillati</taxon>
        <taxon>Bacillota</taxon>
        <taxon>Bacilli</taxon>
        <taxon>Bacillales</taxon>
        <taxon>Bacillaceae</taxon>
        <taxon>Caldalkalibacillus</taxon>
    </lineage>
</organism>
<evidence type="ECO:0000256" key="2">
    <source>
        <dbReference type="ARBA" id="ARBA00023125"/>
    </source>
</evidence>
<evidence type="ECO:0000313" key="5">
    <source>
        <dbReference type="EMBL" id="MDQ0167403.1"/>
    </source>
</evidence>
<dbReference type="InterPro" id="IPR036390">
    <property type="entry name" value="WH_DNA-bd_sf"/>
</dbReference>
<feature type="domain" description="HTH arsR-type" evidence="4">
    <location>
        <begin position="259"/>
        <end position="348"/>
    </location>
</feature>
<dbReference type="Pfam" id="PF01022">
    <property type="entry name" value="HTH_5"/>
    <property type="match status" value="1"/>
</dbReference>
<dbReference type="InterPro" id="IPR036388">
    <property type="entry name" value="WH-like_DNA-bd_sf"/>
</dbReference>
<dbReference type="InterPro" id="IPR001845">
    <property type="entry name" value="HTH_ArsR_DNA-bd_dom"/>
</dbReference>
<keyword evidence="1" id="KW-0805">Transcription regulation</keyword>
<keyword evidence="2" id="KW-0238">DNA-binding</keyword>
<accession>A0ABT9W2D5</accession>
<proteinExistence type="predicted"/>